<comment type="caution">
    <text evidence="1">The sequence shown here is derived from an EMBL/GenBank/DDBJ whole genome shotgun (WGS) entry which is preliminary data.</text>
</comment>
<dbReference type="Proteomes" id="UP001215398">
    <property type="component" value="Unassembled WGS sequence"/>
</dbReference>
<protein>
    <submittedName>
        <fullName evidence="1">Uncharacterized protein</fullName>
    </submittedName>
</protein>
<proteinExistence type="predicted"/>
<keyword evidence="2" id="KW-1185">Reference proteome</keyword>
<sequence>MSVSISLLSAITENYPYRSDVLWITVPNHADWLYKTGEKATIHFFRKSVDMH</sequence>
<accession>A0ABT5H3R6</accession>
<evidence type="ECO:0000313" key="2">
    <source>
        <dbReference type="Proteomes" id="UP001215398"/>
    </source>
</evidence>
<reference evidence="1 2" key="1">
    <citation type="submission" date="2023-01" db="EMBL/GenBank/DDBJ databases">
        <title>Exploring GABA producing Bacteroides strains toward improving mental health.</title>
        <authorList>
            <person name="Yousuf B."/>
            <person name="Bouhlel N.E."/>
            <person name="Mottawea W."/>
            <person name="Hammami R."/>
        </authorList>
    </citation>
    <scope>NUCLEOTIDE SEQUENCE [LARGE SCALE GENOMIC DNA]</scope>
    <source>
        <strain evidence="1 2">UO.H1054</strain>
    </source>
</reference>
<dbReference type="EMBL" id="JAQPYS010000016">
    <property type="protein sequence ID" value="MDC7135242.1"/>
    <property type="molecule type" value="Genomic_DNA"/>
</dbReference>
<evidence type="ECO:0000313" key="1">
    <source>
        <dbReference type="EMBL" id="MDC7135242.1"/>
    </source>
</evidence>
<name>A0ABT5H3R6_9BACE</name>
<gene>
    <name evidence="1" type="ORF">PQG98_02635</name>
</gene>
<organism evidence="1 2">
    <name type="scientific">Bacteroides zhangwenhongii</name>
    <dbReference type="NCBI Taxonomy" id="2650157"/>
    <lineage>
        <taxon>Bacteria</taxon>
        <taxon>Pseudomonadati</taxon>
        <taxon>Bacteroidota</taxon>
        <taxon>Bacteroidia</taxon>
        <taxon>Bacteroidales</taxon>
        <taxon>Bacteroidaceae</taxon>
        <taxon>Bacteroides</taxon>
    </lineage>
</organism>